<reference evidence="1" key="1">
    <citation type="journal article" date="2007" name="Science">
        <title>Draft genome of the filarial nematode parasite Brugia malayi.</title>
        <authorList>
            <person name="Ghedin E."/>
            <person name="Wang S."/>
            <person name="Spiro D."/>
            <person name="Caler E."/>
            <person name="Zhao Q."/>
            <person name="Crabtree J."/>
            <person name="Allen J.E."/>
            <person name="Delcher A.L."/>
            <person name="Guiliano D.B."/>
            <person name="Miranda-Saavedra D."/>
            <person name="Angiuoli S.V."/>
            <person name="Creasy T."/>
            <person name="Amedeo P."/>
            <person name="Haas B."/>
            <person name="El-Sayed N.M."/>
            <person name="Wortman J.R."/>
            <person name="Feldblyum T."/>
            <person name="Tallon L."/>
            <person name="Schatz M."/>
            <person name="Shumway M."/>
            <person name="Koo H."/>
            <person name="Salzberg S.L."/>
            <person name="Schobel S."/>
            <person name="Pertea M."/>
            <person name="Pop M."/>
            <person name="White O."/>
            <person name="Barton G.J."/>
            <person name="Carlow C.K."/>
            <person name="Crawford M.J."/>
            <person name="Daub J."/>
            <person name="Dimmic M.W."/>
            <person name="Estes C.F."/>
            <person name="Foster J.M."/>
            <person name="Ganatra M."/>
            <person name="Gregory W.F."/>
            <person name="Johnson N.M."/>
            <person name="Jin J."/>
            <person name="Komuniecki R."/>
            <person name="Korf I."/>
            <person name="Kumar S."/>
            <person name="Laney S."/>
            <person name="Li B.W."/>
            <person name="Li W."/>
            <person name="Lindblom T.H."/>
            <person name="Lustigman S."/>
            <person name="Ma D."/>
            <person name="Maina C.V."/>
            <person name="Martin D.M."/>
            <person name="McCarter J.P."/>
            <person name="McReynolds L."/>
            <person name="Mitreva M."/>
            <person name="Nutman T.B."/>
            <person name="Parkinson J."/>
            <person name="Peregrin-Alvarez J.M."/>
            <person name="Poole C."/>
            <person name="Ren Q."/>
            <person name="Saunders L."/>
            <person name="Sluder A.E."/>
            <person name="Smith K."/>
            <person name="Stanke M."/>
            <person name="Unnasch T.R."/>
            <person name="Ware J."/>
            <person name="Wei A.D."/>
            <person name="Weil G."/>
            <person name="Williams D.J."/>
            <person name="Zhang Y."/>
            <person name="Williams S.A."/>
            <person name="Fraser-Liggett C."/>
            <person name="Slatko B."/>
            <person name="Blaxter M.L."/>
            <person name="Scott A.L."/>
        </authorList>
    </citation>
    <scope>NUCLEOTIDE SEQUENCE</scope>
    <source>
        <strain evidence="1">FR3</strain>
    </source>
</reference>
<reference evidence="1" key="2">
    <citation type="submission" date="2012-12" db="EMBL/GenBank/DDBJ databases">
        <authorList>
            <person name="Gao Y.W."/>
            <person name="Fan S.T."/>
            <person name="Sun H.T."/>
            <person name="Wang Z."/>
            <person name="Gao X.L."/>
            <person name="Li Y.G."/>
            <person name="Wang T.C."/>
            <person name="Zhang K."/>
            <person name="Xu W.W."/>
            <person name="Yu Z.J."/>
            <person name="Xia X.Z."/>
        </authorList>
    </citation>
    <scope>NUCLEOTIDE SEQUENCE</scope>
    <source>
        <strain evidence="1">FR3</strain>
    </source>
</reference>
<gene>
    <name evidence="1" type="ORF">Bm5148</name>
    <name evidence="1" type="ORF">BM_Bm5148</name>
</gene>
<dbReference type="AlphaFoldDB" id="A0A0I9N8R4"/>
<organism evidence="1">
    <name type="scientific">Brugia malayi</name>
    <name type="common">Filarial nematode worm</name>
    <dbReference type="NCBI Taxonomy" id="6279"/>
    <lineage>
        <taxon>Eukaryota</taxon>
        <taxon>Metazoa</taxon>
        <taxon>Ecdysozoa</taxon>
        <taxon>Nematoda</taxon>
        <taxon>Chromadorea</taxon>
        <taxon>Rhabditida</taxon>
        <taxon>Spirurina</taxon>
        <taxon>Spiruromorpha</taxon>
        <taxon>Filarioidea</taxon>
        <taxon>Onchocercidae</taxon>
        <taxon>Brugia</taxon>
    </lineage>
</organism>
<sequence>MSIHTYQCDICDNESLAILKSATRCNLPGIIVIRSCKMNGDNRNFQAVTFLVILFAISLCNANDYCEYYASCQHRLEIKERHCVKMEEKLDRGGTKCSKLVNVARTAVDSLQLRKAELERDCVMKSGGDQPRSFKQRVVCKRAIQRFPNLLIDEFIHKFGKIPIKIRRQHNNMKACRKSARLLRKQCHMLAQCCPLHSCPELEIIRSQISSATTFLHHLKWKCFKIYC</sequence>
<evidence type="ECO:0000313" key="1">
    <source>
        <dbReference type="EMBL" id="CTP81530.1"/>
    </source>
</evidence>
<protein>
    <submittedName>
        <fullName evidence="1">Bm5148</fullName>
    </submittedName>
</protein>
<dbReference type="OMA" id="RDCVQKN"/>
<proteinExistence type="predicted"/>
<dbReference type="EMBL" id="LN857020">
    <property type="protein sequence ID" value="CTP81530.1"/>
    <property type="molecule type" value="Genomic_DNA"/>
</dbReference>
<accession>A0A0I9N8R4</accession>
<name>A0A0I9N8R4_BRUMA</name>